<dbReference type="Pfam" id="PF04338">
    <property type="entry name" value="DUF481"/>
    <property type="match status" value="1"/>
</dbReference>
<name>A0ABY6MY89_9ALTE</name>
<dbReference type="EMBL" id="CP100390">
    <property type="protein sequence ID" value="UZE94803.1"/>
    <property type="molecule type" value="Genomic_DNA"/>
</dbReference>
<sequence length="241" mass="26963">MLKKHLTLPISILCLSSSLYAQAEDAKVEQTWNAAAELGYIKTSGNSDTETLNTKFKAETTYTKWTHQVELEALKSVSNDIRSAEKYRVEGQSDYALSDRTYAFGVANWENDNFSGLNYQASIATGLGYKAIRTNEMKLNLELAPGYRKTEDESYNTEEDAIVRAAEIFEWKFSKSSTFNQHLKVESGESNTETRFGVALTSQVAGDLSMKVSYNVIHNSDVAADIDKTDRETAITLVYKI</sequence>
<evidence type="ECO:0000256" key="1">
    <source>
        <dbReference type="SAM" id="SignalP"/>
    </source>
</evidence>
<dbReference type="Proteomes" id="UP001163739">
    <property type="component" value="Chromosome"/>
</dbReference>
<evidence type="ECO:0000313" key="3">
    <source>
        <dbReference type="Proteomes" id="UP001163739"/>
    </source>
</evidence>
<proteinExistence type="predicted"/>
<feature type="chain" id="PRO_5045386601" evidence="1">
    <location>
        <begin position="24"/>
        <end position="241"/>
    </location>
</feature>
<evidence type="ECO:0000313" key="2">
    <source>
        <dbReference type="EMBL" id="UZE94803.1"/>
    </source>
</evidence>
<keyword evidence="3" id="KW-1185">Reference proteome</keyword>
<reference evidence="2" key="1">
    <citation type="submission" date="2022-06" db="EMBL/GenBank/DDBJ databases">
        <title>Alkalimarinus sp. nov., isolated from gut of a Alitta virens.</title>
        <authorList>
            <person name="Yang A.I."/>
            <person name="Shin N.-R."/>
        </authorList>
    </citation>
    <scope>NUCLEOTIDE SEQUENCE</scope>
    <source>
        <strain evidence="2">A2M4</strain>
    </source>
</reference>
<accession>A0ABY6MY89</accession>
<dbReference type="InterPro" id="IPR007433">
    <property type="entry name" value="DUF481"/>
</dbReference>
<feature type="signal peptide" evidence="1">
    <location>
        <begin position="1"/>
        <end position="23"/>
    </location>
</feature>
<dbReference type="RefSeq" id="WP_265046296.1">
    <property type="nucleotide sequence ID" value="NZ_CP100390.1"/>
</dbReference>
<protein>
    <submittedName>
        <fullName evidence="2">DUF481 domain-containing protein</fullName>
    </submittedName>
</protein>
<keyword evidence="1" id="KW-0732">Signal</keyword>
<gene>
    <name evidence="2" type="ORF">NKI27_12015</name>
</gene>
<organism evidence="2 3">
    <name type="scientific">Alkalimarinus alittae</name>
    <dbReference type="NCBI Taxonomy" id="2961619"/>
    <lineage>
        <taxon>Bacteria</taxon>
        <taxon>Pseudomonadati</taxon>
        <taxon>Pseudomonadota</taxon>
        <taxon>Gammaproteobacteria</taxon>
        <taxon>Alteromonadales</taxon>
        <taxon>Alteromonadaceae</taxon>
        <taxon>Alkalimarinus</taxon>
    </lineage>
</organism>